<feature type="compositionally biased region" description="Basic and acidic residues" evidence="1">
    <location>
        <begin position="1"/>
        <end position="15"/>
    </location>
</feature>
<organism evidence="2">
    <name type="scientific">marine metagenome</name>
    <dbReference type="NCBI Taxonomy" id="408172"/>
    <lineage>
        <taxon>unclassified sequences</taxon>
        <taxon>metagenomes</taxon>
        <taxon>ecological metagenomes</taxon>
    </lineage>
</organism>
<dbReference type="EMBL" id="UINC01104898">
    <property type="protein sequence ID" value="SVC68405.1"/>
    <property type="molecule type" value="Genomic_DNA"/>
</dbReference>
<protein>
    <submittedName>
        <fullName evidence="2">Uncharacterized protein</fullName>
    </submittedName>
</protein>
<name>A0A382P716_9ZZZZ</name>
<evidence type="ECO:0000256" key="1">
    <source>
        <dbReference type="SAM" id="MobiDB-lite"/>
    </source>
</evidence>
<accession>A0A382P716</accession>
<reference evidence="2" key="1">
    <citation type="submission" date="2018-05" db="EMBL/GenBank/DDBJ databases">
        <authorList>
            <person name="Lanie J.A."/>
            <person name="Ng W.-L."/>
            <person name="Kazmierczak K.M."/>
            <person name="Andrzejewski T.M."/>
            <person name="Davidsen T.M."/>
            <person name="Wayne K.J."/>
            <person name="Tettelin H."/>
            <person name="Glass J.I."/>
            <person name="Rusch D."/>
            <person name="Podicherti R."/>
            <person name="Tsui H.-C.T."/>
            <person name="Winkler M.E."/>
        </authorList>
    </citation>
    <scope>NUCLEOTIDE SEQUENCE</scope>
</reference>
<gene>
    <name evidence="2" type="ORF">METZ01_LOCUS321259</name>
</gene>
<feature type="non-terminal residue" evidence="2">
    <location>
        <position position="1"/>
    </location>
</feature>
<evidence type="ECO:0000313" key="2">
    <source>
        <dbReference type="EMBL" id="SVC68405.1"/>
    </source>
</evidence>
<feature type="region of interest" description="Disordered" evidence="1">
    <location>
        <begin position="1"/>
        <end position="24"/>
    </location>
</feature>
<dbReference type="AlphaFoldDB" id="A0A382P716"/>
<proteinExistence type="predicted"/>
<sequence>VAKLQLLEEGRSRGEGEEDTDDST</sequence>